<feature type="domain" description="GST C-terminal" evidence="1">
    <location>
        <begin position="1"/>
        <end position="113"/>
    </location>
</feature>
<dbReference type="Gene3D" id="1.20.1050.10">
    <property type="match status" value="1"/>
</dbReference>
<dbReference type="InterPro" id="IPR036282">
    <property type="entry name" value="Glutathione-S-Trfase_C_sf"/>
</dbReference>
<dbReference type="PROSITE" id="PS50405">
    <property type="entry name" value="GST_CTER"/>
    <property type="match status" value="1"/>
</dbReference>
<gene>
    <name evidence="2" type="ORF">QNA08_11965</name>
</gene>
<evidence type="ECO:0000313" key="2">
    <source>
        <dbReference type="EMBL" id="MDJ1158950.1"/>
    </source>
</evidence>
<dbReference type="PANTHER" id="PTHR44051:SF8">
    <property type="entry name" value="GLUTATHIONE S-TRANSFERASE GSTA"/>
    <property type="match status" value="1"/>
</dbReference>
<name>A0ABT7AIP0_9HYPH</name>
<proteinExistence type="predicted"/>
<dbReference type="Pfam" id="PF13410">
    <property type="entry name" value="GST_C_2"/>
    <property type="match status" value="1"/>
</dbReference>
<dbReference type="EMBL" id="JASJEV010000007">
    <property type="protein sequence ID" value="MDJ1158950.1"/>
    <property type="molecule type" value="Genomic_DNA"/>
</dbReference>
<accession>A0ABT7AIP0</accession>
<keyword evidence="3" id="KW-1185">Reference proteome</keyword>
<dbReference type="Proteomes" id="UP001321492">
    <property type="component" value="Unassembled WGS sequence"/>
</dbReference>
<dbReference type="RefSeq" id="WP_283740952.1">
    <property type="nucleotide sequence ID" value="NZ_JASJEV010000007.1"/>
</dbReference>
<protein>
    <submittedName>
        <fullName evidence="2">Glutathione S-transferase C-terminal domain-containing protein</fullName>
    </submittedName>
</protein>
<dbReference type="InterPro" id="IPR010987">
    <property type="entry name" value="Glutathione-S-Trfase_C-like"/>
</dbReference>
<evidence type="ECO:0000259" key="1">
    <source>
        <dbReference type="PROSITE" id="PS50405"/>
    </source>
</evidence>
<sequence>MIQLTGIGPMFGQYVHFARYHKGIDYAEARYRSEAIRLMNLLGERLAAVPWLGGADYSVADVATYPWLRNAGPMGLPTEGRPKLARWLDAVAERPATVRFLEKIRDIASATDAARSVATPDGLDRMFGRGRYARVA</sequence>
<dbReference type="SUPFAM" id="SSF47616">
    <property type="entry name" value="GST C-terminal domain-like"/>
    <property type="match status" value="1"/>
</dbReference>
<reference evidence="2 3" key="1">
    <citation type="submission" date="2023-05" db="EMBL/GenBank/DDBJ databases">
        <title>Chelatococcus sp. nov., a moderately thermophilic bacterium isolated from hot spring microbial mat.</title>
        <authorList>
            <person name="Hu C.-J."/>
            <person name="Li W.-J."/>
        </authorList>
    </citation>
    <scope>NUCLEOTIDE SEQUENCE [LARGE SCALE GENOMIC DNA]</scope>
    <source>
        <strain evidence="2 3">SYSU G07232</strain>
    </source>
</reference>
<dbReference type="PANTHER" id="PTHR44051">
    <property type="entry name" value="GLUTATHIONE S-TRANSFERASE-RELATED"/>
    <property type="match status" value="1"/>
</dbReference>
<comment type="caution">
    <text evidence="2">The sequence shown here is derived from an EMBL/GenBank/DDBJ whole genome shotgun (WGS) entry which is preliminary data.</text>
</comment>
<evidence type="ECO:0000313" key="3">
    <source>
        <dbReference type="Proteomes" id="UP001321492"/>
    </source>
</evidence>
<organism evidence="2 3">
    <name type="scientific">Chelatococcus albus</name>
    <dbReference type="NCBI Taxonomy" id="3047466"/>
    <lineage>
        <taxon>Bacteria</taxon>
        <taxon>Pseudomonadati</taxon>
        <taxon>Pseudomonadota</taxon>
        <taxon>Alphaproteobacteria</taxon>
        <taxon>Hyphomicrobiales</taxon>
        <taxon>Chelatococcaceae</taxon>
        <taxon>Chelatococcus</taxon>
    </lineage>
</organism>